<evidence type="ECO:0000313" key="7">
    <source>
        <dbReference type="EMBL" id="KAA9022069.1"/>
    </source>
</evidence>
<keyword evidence="4 6" id="KW-1133">Transmembrane helix</keyword>
<feature type="transmembrane region" description="Helical" evidence="6">
    <location>
        <begin position="48"/>
        <end position="65"/>
    </location>
</feature>
<dbReference type="Proteomes" id="UP000326671">
    <property type="component" value="Unassembled WGS sequence"/>
</dbReference>
<proteinExistence type="predicted"/>
<feature type="transmembrane region" description="Helical" evidence="6">
    <location>
        <begin position="250"/>
        <end position="271"/>
    </location>
</feature>
<comment type="subcellular location">
    <subcellularLocation>
        <location evidence="1">Cell membrane</location>
        <topology evidence="1">Multi-pass membrane protein</topology>
    </subcellularLocation>
</comment>
<feature type="transmembrane region" description="Helical" evidence="6">
    <location>
        <begin position="422"/>
        <end position="440"/>
    </location>
</feature>
<gene>
    <name evidence="7" type="ORF">F4V44_16290</name>
</gene>
<feature type="transmembrane region" description="Helical" evidence="6">
    <location>
        <begin position="355"/>
        <end position="377"/>
    </location>
</feature>
<evidence type="ECO:0000256" key="4">
    <source>
        <dbReference type="ARBA" id="ARBA00022989"/>
    </source>
</evidence>
<feature type="transmembrane region" description="Helical" evidence="6">
    <location>
        <begin position="112"/>
        <end position="131"/>
    </location>
</feature>
<feature type="transmembrane region" description="Helical" evidence="6">
    <location>
        <begin position="143"/>
        <end position="163"/>
    </location>
</feature>
<feature type="transmembrane region" description="Helical" evidence="6">
    <location>
        <begin position="169"/>
        <end position="191"/>
    </location>
</feature>
<accession>A0A5J5HNW2</accession>
<evidence type="ECO:0000256" key="1">
    <source>
        <dbReference type="ARBA" id="ARBA00004651"/>
    </source>
</evidence>
<organism evidence="7 8">
    <name type="scientific">Niallia endozanthoxylica</name>
    <dbReference type="NCBI Taxonomy" id="2036016"/>
    <lineage>
        <taxon>Bacteria</taxon>
        <taxon>Bacillati</taxon>
        <taxon>Bacillota</taxon>
        <taxon>Bacilli</taxon>
        <taxon>Bacillales</taxon>
        <taxon>Bacillaceae</taxon>
        <taxon>Niallia</taxon>
    </lineage>
</organism>
<dbReference type="AlphaFoldDB" id="A0A5J5HNW2"/>
<dbReference type="RefSeq" id="WP_150441064.1">
    <property type="nucleotide sequence ID" value="NZ_VYKL01000025.1"/>
</dbReference>
<evidence type="ECO:0000256" key="6">
    <source>
        <dbReference type="SAM" id="Phobius"/>
    </source>
</evidence>
<evidence type="ECO:0000256" key="5">
    <source>
        <dbReference type="ARBA" id="ARBA00023136"/>
    </source>
</evidence>
<reference evidence="7 8" key="1">
    <citation type="submission" date="2019-09" db="EMBL/GenBank/DDBJ databases">
        <title>Whole genome sequences of isolates from the Mars Exploration Rovers.</title>
        <authorList>
            <person name="Seuylemezian A."/>
            <person name="Vaishampayan P."/>
        </authorList>
    </citation>
    <scope>NUCLEOTIDE SEQUENCE [LARGE SCALE GENOMIC DNA]</scope>
    <source>
        <strain evidence="7 8">MER_TA_151</strain>
    </source>
</reference>
<dbReference type="Pfam" id="PF01943">
    <property type="entry name" value="Polysacc_synt"/>
    <property type="match status" value="1"/>
</dbReference>
<evidence type="ECO:0000256" key="3">
    <source>
        <dbReference type="ARBA" id="ARBA00022692"/>
    </source>
</evidence>
<dbReference type="PANTHER" id="PTHR30250">
    <property type="entry name" value="PST FAMILY PREDICTED COLANIC ACID TRANSPORTER"/>
    <property type="match status" value="1"/>
</dbReference>
<feature type="transmembrane region" description="Helical" evidence="6">
    <location>
        <begin position="383"/>
        <end position="402"/>
    </location>
</feature>
<feature type="transmembrane region" description="Helical" evidence="6">
    <location>
        <begin position="85"/>
        <end position="106"/>
    </location>
</feature>
<feature type="transmembrane region" description="Helical" evidence="6">
    <location>
        <begin position="320"/>
        <end position="343"/>
    </location>
</feature>
<dbReference type="InterPro" id="IPR002797">
    <property type="entry name" value="Polysacc_synth"/>
</dbReference>
<dbReference type="OrthoDB" id="9815702at2"/>
<feature type="transmembrane region" description="Helical" evidence="6">
    <location>
        <begin position="9"/>
        <end position="28"/>
    </location>
</feature>
<keyword evidence="3 6" id="KW-0812">Transmembrane</keyword>
<evidence type="ECO:0000256" key="2">
    <source>
        <dbReference type="ARBA" id="ARBA00022475"/>
    </source>
</evidence>
<dbReference type="InterPro" id="IPR050833">
    <property type="entry name" value="Poly_Biosynth_Transport"/>
</dbReference>
<sequence>MKKSLFKNMLYKVILNSFNLILPILVGPYVNRVLGAESIGKVQFVESIYAYFLIFATFGVYQYGLREVSRIKDDKQKVSQLFTSLFTIGLITSLAALLCYAGVSYFGYGKESIFPILMIFGFNFIANIFMVEWVNEALENYDFITIKTVIVRIIYVILIFAMVNNSDNYYEYAMLLVLSTVLNNIVSFIYIKRKIKFDFSNMTILPHLKPLFVVVVFANGNVLFTLLDRLMLGQFNTPRAVSFYVIPQQIMGIINTLMLSIIQVTLPRLSYILGSNDEKSYHILLNNISKVYFSLLFPASAGIFVLSDVAVLIYGGQDFLGASTALSLFAFYMIVLGIDFILANQVIYVKKRENVLIKLVFLSGSINVLLKVGLLFMDKLTPATAVFTTGISTLILILLEYWYIKRYIKIEYKLFEWAKMKYLAYSLLFIPIAYVIRQFVSGPIPLFITIGITCSVIYGIILIVTKDIVVQIALEKVKGRFGRKQ</sequence>
<evidence type="ECO:0000313" key="8">
    <source>
        <dbReference type="Proteomes" id="UP000326671"/>
    </source>
</evidence>
<keyword evidence="5 6" id="KW-0472">Membrane</keyword>
<dbReference type="PANTHER" id="PTHR30250:SF11">
    <property type="entry name" value="O-ANTIGEN TRANSPORTER-RELATED"/>
    <property type="match status" value="1"/>
</dbReference>
<protein>
    <submittedName>
        <fullName evidence="7">Oligosaccharide flippase family protein</fullName>
    </submittedName>
</protein>
<keyword evidence="8" id="KW-1185">Reference proteome</keyword>
<dbReference type="GO" id="GO:0005886">
    <property type="term" value="C:plasma membrane"/>
    <property type="evidence" value="ECO:0007669"/>
    <property type="project" value="UniProtKB-SubCell"/>
</dbReference>
<name>A0A5J5HNW2_9BACI</name>
<feature type="transmembrane region" description="Helical" evidence="6">
    <location>
        <begin position="211"/>
        <end position="230"/>
    </location>
</feature>
<feature type="transmembrane region" description="Helical" evidence="6">
    <location>
        <begin position="446"/>
        <end position="474"/>
    </location>
</feature>
<feature type="transmembrane region" description="Helical" evidence="6">
    <location>
        <begin position="291"/>
        <end position="314"/>
    </location>
</feature>
<comment type="caution">
    <text evidence="7">The sequence shown here is derived from an EMBL/GenBank/DDBJ whole genome shotgun (WGS) entry which is preliminary data.</text>
</comment>
<dbReference type="EMBL" id="VYKL01000025">
    <property type="protein sequence ID" value="KAA9022069.1"/>
    <property type="molecule type" value="Genomic_DNA"/>
</dbReference>
<keyword evidence="2" id="KW-1003">Cell membrane</keyword>